<dbReference type="AlphaFoldDB" id="A0A8J3JF43"/>
<dbReference type="InterPro" id="IPR034660">
    <property type="entry name" value="DinB/YfiT-like"/>
</dbReference>
<sequence>MGERADLLRILTEQRDTLLVTVDGITDEQARQRSTVSELTLGGLVRHLDRCYRTWLAIMAGRGPEMTAAEMVDPDQYRMRDEETVAGLVAAFRATFDELAAALDAADDLDRTVPLPVMPWATGDPQHWSLRYIVLHLFRETSHHSGHADIIREALDGASTTARLAEVLGMAD</sequence>
<dbReference type="RefSeq" id="WP_203663535.1">
    <property type="nucleotide sequence ID" value="NZ_BAAAZM010000005.1"/>
</dbReference>
<evidence type="ECO:0000313" key="2">
    <source>
        <dbReference type="Proteomes" id="UP000612808"/>
    </source>
</evidence>
<dbReference type="EMBL" id="BOMB01000040">
    <property type="protein sequence ID" value="GID15297.1"/>
    <property type="molecule type" value="Genomic_DNA"/>
</dbReference>
<keyword evidence="2" id="KW-1185">Reference proteome</keyword>
<evidence type="ECO:0000313" key="1">
    <source>
        <dbReference type="EMBL" id="GID15297.1"/>
    </source>
</evidence>
<accession>A0A8J3JF43</accession>
<organism evidence="1 2">
    <name type="scientific">Actinocatenispora rupis</name>
    <dbReference type="NCBI Taxonomy" id="519421"/>
    <lineage>
        <taxon>Bacteria</taxon>
        <taxon>Bacillati</taxon>
        <taxon>Actinomycetota</taxon>
        <taxon>Actinomycetes</taxon>
        <taxon>Micromonosporales</taxon>
        <taxon>Micromonosporaceae</taxon>
        <taxon>Actinocatenispora</taxon>
    </lineage>
</organism>
<comment type="caution">
    <text evidence="1">The sequence shown here is derived from an EMBL/GenBank/DDBJ whole genome shotgun (WGS) entry which is preliminary data.</text>
</comment>
<dbReference type="Proteomes" id="UP000612808">
    <property type="component" value="Unassembled WGS sequence"/>
</dbReference>
<evidence type="ECO:0008006" key="3">
    <source>
        <dbReference type="Google" id="ProtNLM"/>
    </source>
</evidence>
<protein>
    <recommendedName>
        <fullName evidence="3">DinB family protein</fullName>
    </recommendedName>
</protein>
<reference evidence="1" key="1">
    <citation type="submission" date="2021-01" db="EMBL/GenBank/DDBJ databases">
        <title>Whole genome shotgun sequence of Actinocatenispora rupis NBRC 107355.</title>
        <authorList>
            <person name="Komaki H."/>
            <person name="Tamura T."/>
        </authorList>
    </citation>
    <scope>NUCLEOTIDE SEQUENCE</scope>
    <source>
        <strain evidence="1">NBRC 107355</strain>
    </source>
</reference>
<name>A0A8J3JF43_9ACTN</name>
<dbReference type="SUPFAM" id="SSF109854">
    <property type="entry name" value="DinB/YfiT-like putative metalloenzymes"/>
    <property type="match status" value="1"/>
</dbReference>
<dbReference type="Pfam" id="PF04978">
    <property type="entry name" value="MST"/>
    <property type="match status" value="1"/>
</dbReference>
<dbReference type="InterPro" id="IPR007061">
    <property type="entry name" value="MST-like"/>
</dbReference>
<proteinExistence type="predicted"/>
<gene>
    <name evidence="1" type="ORF">Aru02nite_61860</name>
</gene>
<dbReference type="Gene3D" id="1.20.120.450">
    <property type="entry name" value="dinb family like domain"/>
    <property type="match status" value="1"/>
</dbReference>